<keyword evidence="2" id="KW-0378">Hydrolase</keyword>
<dbReference type="AlphaFoldDB" id="A0A345HPC6"/>
<feature type="domain" description="Putative restriction endonuclease" evidence="1">
    <location>
        <begin position="36"/>
        <end position="162"/>
    </location>
</feature>
<dbReference type="Proteomes" id="UP000253868">
    <property type="component" value="Chromosome"/>
</dbReference>
<keyword evidence="3" id="KW-1185">Reference proteome</keyword>
<name>A0A345HPC6_9ACTN</name>
<sequence>MAAEARIEHDGQATPENWMYPPEDGWTYDQIKELELPFDWELLDGNIVVRGAAKWWHDQVRDRLYLSLMLARRAPYSVNVERSTLFDEHNVPKPDIVVFDKTGLDIRTLECTPVASVALAVEVVSPGSRTQDRFRKPGMYAEAGIAYYWRVERGEDDLPVVHEFWRHHETGVYVSSPERPTHTGKLITEVPFPVEIDLHGLIEV</sequence>
<evidence type="ECO:0000313" key="2">
    <source>
        <dbReference type="EMBL" id="AXG78550.1"/>
    </source>
</evidence>
<keyword evidence="2" id="KW-0255">Endonuclease</keyword>
<dbReference type="Gene3D" id="3.90.1570.10">
    <property type="entry name" value="tt1808, chain A"/>
    <property type="match status" value="1"/>
</dbReference>
<organism evidence="2 3">
    <name type="scientific">Streptomyces paludis</name>
    <dbReference type="NCBI Taxonomy" id="2282738"/>
    <lineage>
        <taxon>Bacteria</taxon>
        <taxon>Bacillati</taxon>
        <taxon>Actinomycetota</taxon>
        <taxon>Actinomycetes</taxon>
        <taxon>Kitasatosporales</taxon>
        <taxon>Streptomycetaceae</taxon>
        <taxon>Streptomyces</taxon>
    </lineage>
</organism>
<dbReference type="EMBL" id="CP031194">
    <property type="protein sequence ID" value="AXG78550.1"/>
    <property type="molecule type" value="Genomic_DNA"/>
</dbReference>
<protein>
    <submittedName>
        <fullName evidence="2">Uma2 family endonuclease</fullName>
    </submittedName>
</protein>
<dbReference type="SUPFAM" id="SSF52980">
    <property type="entry name" value="Restriction endonuclease-like"/>
    <property type="match status" value="1"/>
</dbReference>
<dbReference type="InterPro" id="IPR008538">
    <property type="entry name" value="Uma2"/>
</dbReference>
<reference evidence="3" key="1">
    <citation type="submission" date="2018-07" db="EMBL/GenBank/DDBJ databases">
        <authorList>
            <person name="Zhao J."/>
        </authorList>
    </citation>
    <scope>NUCLEOTIDE SEQUENCE [LARGE SCALE GENOMIC DNA]</scope>
    <source>
        <strain evidence="3">GSSD-12</strain>
    </source>
</reference>
<dbReference type="KEGG" id="spad:DVK44_13415"/>
<proteinExistence type="predicted"/>
<evidence type="ECO:0000313" key="3">
    <source>
        <dbReference type="Proteomes" id="UP000253868"/>
    </source>
</evidence>
<dbReference type="Pfam" id="PF05685">
    <property type="entry name" value="Uma2"/>
    <property type="match status" value="1"/>
</dbReference>
<evidence type="ECO:0000259" key="1">
    <source>
        <dbReference type="Pfam" id="PF05685"/>
    </source>
</evidence>
<gene>
    <name evidence="2" type="ORF">DVK44_13415</name>
</gene>
<dbReference type="InterPro" id="IPR011335">
    <property type="entry name" value="Restrct_endonuc-II-like"/>
</dbReference>
<dbReference type="PANTHER" id="PTHR35400:SF3">
    <property type="entry name" value="SLL1072 PROTEIN"/>
    <property type="match status" value="1"/>
</dbReference>
<dbReference type="CDD" id="cd06260">
    <property type="entry name" value="DUF820-like"/>
    <property type="match status" value="1"/>
</dbReference>
<accession>A0A345HPC6</accession>
<dbReference type="OrthoDB" id="5524117at2"/>
<dbReference type="GO" id="GO:0004519">
    <property type="term" value="F:endonuclease activity"/>
    <property type="evidence" value="ECO:0007669"/>
    <property type="project" value="UniProtKB-KW"/>
</dbReference>
<keyword evidence="2" id="KW-0540">Nuclease</keyword>
<dbReference type="InterPro" id="IPR012296">
    <property type="entry name" value="Nuclease_put_TT1808"/>
</dbReference>
<dbReference type="PANTHER" id="PTHR35400">
    <property type="entry name" value="SLR1083 PROTEIN"/>
    <property type="match status" value="1"/>
</dbReference>